<dbReference type="EMBL" id="CAAALY010064748">
    <property type="protein sequence ID" value="VEL23910.1"/>
    <property type="molecule type" value="Genomic_DNA"/>
</dbReference>
<dbReference type="Gene3D" id="2.30.30.100">
    <property type="match status" value="1"/>
</dbReference>
<dbReference type="InterPro" id="IPR010920">
    <property type="entry name" value="LSM_dom_sf"/>
</dbReference>
<dbReference type="AlphaFoldDB" id="A0A448WYZ7"/>
<feature type="compositionally biased region" description="Polar residues" evidence="1">
    <location>
        <begin position="316"/>
        <end position="335"/>
    </location>
</feature>
<dbReference type="InterPro" id="IPR025609">
    <property type="entry name" value="Lsm14-like_N"/>
</dbReference>
<evidence type="ECO:0000259" key="2">
    <source>
        <dbReference type="SMART" id="SM01271"/>
    </source>
</evidence>
<evidence type="ECO:0000256" key="1">
    <source>
        <dbReference type="SAM" id="MobiDB-lite"/>
    </source>
</evidence>
<reference evidence="3" key="1">
    <citation type="submission" date="2018-11" db="EMBL/GenBank/DDBJ databases">
        <authorList>
            <consortium name="Pathogen Informatics"/>
        </authorList>
    </citation>
    <scope>NUCLEOTIDE SEQUENCE</scope>
</reference>
<accession>A0A448WYZ7</accession>
<feature type="region of interest" description="Disordered" evidence="1">
    <location>
        <begin position="368"/>
        <end position="394"/>
    </location>
</feature>
<dbReference type="Proteomes" id="UP000784294">
    <property type="component" value="Unassembled WGS sequence"/>
</dbReference>
<feature type="domain" description="Lsm14-like N-terminal" evidence="2">
    <location>
        <begin position="165"/>
        <end position="262"/>
    </location>
</feature>
<keyword evidence="4" id="KW-1185">Reference proteome</keyword>
<evidence type="ECO:0000313" key="3">
    <source>
        <dbReference type="EMBL" id="VEL23910.1"/>
    </source>
</evidence>
<dbReference type="Pfam" id="PF12701">
    <property type="entry name" value="LSM14"/>
    <property type="match status" value="1"/>
</dbReference>
<sequence length="425" mass="46626">MLVGSRFIIDRIRFWTSRMLVLAPDCLRLSHFASRHSVPPIAVSLSSSLASTSYNVGTRKSSGSNRCMHWSRLPFYLGFGLGSFDRFIDLPPNYRFLHLSQERGLYSLSGQSLCLSLDCLFARPGLNCSRPTLQSFIRGFSPTVRVSWQPCCYDFSMSLRKDLQLNKLSVGVRVSLITSAQYRYQGTLAAINSIEGTLTLQTVRFWGSENRLPSCGERKGPAIGSVFDSITFWVSNVIHLHIYDEGTDSNGLGDQAVVKAKVASAAPTTQASGDSVGRRQRSRNRKQKNFWSKKDQPRAGSPLEESNQTKERQRMPTGQSNTTGRISRPGSSRSVGRTLVSYPRRGGGRFPGPPTYVAMPATSFISPTGLRRRGIRGPRGSQVPGTSATNQGLLSSQPSQAVSGFYRFQGPHNGGPPVNGANFST</sequence>
<feature type="compositionally biased region" description="Basic residues" evidence="1">
    <location>
        <begin position="278"/>
        <end position="288"/>
    </location>
</feature>
<gene>
    <name evidence="3" type="ORF">PXEA_LOCUS17350</name>
</gene>
<protein>
    <recommendedName>
        <fullName evidence="2">Lsm14-like N-terminal domain-containing protein</fullName>
    </recommendedName>
</protein>
<feature type="compositionally biased region" description="Polar residues" evidence="1">
    <location>
        <begin position="383"/>
        <end position="394"/>
    </location>
</feature>
<comment type="caution">
    <text evidence="3">The sequence shown here is derived from an EMBL/GenBank/DDBJ whole genome shotgun (WGS) entry which is preliminary data.</text>
</comment>
<evidence type="ECO:0000313" key="4">
    <source>
        <dbReference type="Proteomes" id="UP000784294"/>
    </source>
</evidence>
<dbReference type="SUPFAM" id="SSF50182">
    <property type="entry name" value="Sm-like ribonucleoproteins"/>
    <property type="match status" value="1"/>
</dbReference>
<proteinExistence type="predicted"/>
<feature type="non-terminal residue" evidence="3">
    <location>
        <position position="1"/>
    </location>
</feature>
<dbReference type="OrthoDB" id="21539at2759"/>
<name>A0A448WYZ7_9PLAT</name>
<feature type="region of interest" description="Disordered" evidence="1">
    <location>
        <begin position="263"/>
        <end position="355"/>
    </location>
</feature>
<organism evidence="3 4">
    <name type="scientific">Protopolystoma xenopodis</name>
    <dbReference type="NCBI Taxonomy" id="117903"/>
    <lineage>
        <taxon>Eukaryota</taxon>
        <taxon>Metazoa</taxon>
        <taxon>Spiralia</taxon>
        <taxon>Lophotrochozoa</taxon>
        <taxon>Platyhelminthes</taxon>
        <taxon>Monogenea</taxon>
        <taxon>Polyopisthocotylea</taxon>
        <taxon>Polystomatidea</taxon>
        <taxon>Polystomatidae</taxon>
        <taxon>Protopolystoma</taxon>
    </lineage>
</organism>
<dbReference type="SMART" id="SM01271">
    <property type="entry name" value="LSM14"/>
    <property type="match status" value="1"/>
</dbReference>